<name>A0A8J7PMY1_9BACT</name>
<dbReference type="GO" id="GO:0016787">
    <property type="term" value="F:hydrolase activity"/>
    <property type="evidence" value="ECO:0007669"/>
    <property type="project" value="UniProtKB-KW"/>
</dbReference>
<dbReference type="Proteomes" id="UP000664277">
    <property type="component" value="Unassembled WGS sequence"/>
</dbReference>
<dbReference type="Pfam" id="PF12146">
    <property type="entry name" value="Hydrolase_4"/>
    <property type="match status" value="1"/>
</dbReference>
<organism evidence="3 4">
    <name type="scientific">Candidatus Obscuribacter phosphatis</name>
    <dbReference type="NCBI Taxonomy" id="1906157"/>
    <lineage>
        <taxon>Bacteria</taxon>
        <taxon>Bacillati</taxon>
        <taxon>Candidatus Melainabacteria</taxon>
        <taxon>Candidatus Obscuribacterales</taxon>
        <taxon>Candidatus Obscuribacteraceae</taxon>
        <taxon>Candidatus Obscuribacter</taxon>
    </lineage>
</organism>
<protein>
    <submittedName>
        <fullName evidence="3">Alpha/beta fold hydrolase</fullName>
    </submittedName>
</protein>
<gene>
    <name evidence="3" type="ORF">J0M35_11315</name>
</gene>
<dbReference type="PANTHER" id="PTHR12277:SF79">
    <property type="entry name" value="XAA-PRO DIPEPTIDYL-PEPTIDASE-RELATED"/>
    <property type="match status" value="1"/>
</dbReference>
<dbReference type="AlphaFoldDB" id="A0A8J7PMY1"/>
<feature type="transmembrane region" description="Helical" evidence="1">
    <location>
        <begin position="12"/>
        <end position="31"/>
    </location>
</feature>
<sequence>MKPGSARAAVSFGLRIALLTTVLIVAGLHFFQRDLLYLLTDSASVAQTLAATDSRRARAWPDAPGFRGVLFEPEQRIATGTLLLFHGNAGHAGHRADYAEEAGRHGWRVILLEYPGYGARPGTPGEQAIVDDAVESITLARQQFGGRLVLAGESLGAGVAAAAIAALRTHGQTVDGLLLITPWDQLANAVAHHYPWLPVRLLLKESYSSVDNLRGYDGPTVVVVAGSDRVLPARLGRSLFENLQGKKELLVVDGADHNDWYYHVDAAWWQRISEMLAGVR</sequence>
<comment type="caution">
    <text evidence="3">The sequence shown here is derived from an EMBL/GenBank/DDBJ whole genome shotgun (WGS) entry which is preliminary data.</text>
</comment>
<evidence type="ECO:0000313" key="4">
    <source>
        <dbReference type="Proteomes" id="UP000664277"/>
    </source>
</evidence>
<keyword evidence="3" id="KW-0378">Hydrolase</keyword>
<keyword evidence="1" id="KW-1133">Transmembrane helix</keyword>
<dbReference type="SUPFAM" id="SSF53474">
    <property type="entry name" value="alpha/beta-Hydrolases"/>
    <property type="match status" value="1"/>
</dbReference>
<reference evidence="3" key="1">
    <citation type="submission" date="2021-02" db="EMBL/GenBank/DDBJ databases">
        <title>Genome-Resolved Metagenomics of a Microbial Community Performing Photosynthetic Biological Nutrient Removal.</title>
        <authorList>
            <person name="Mcdaniel E.A."/>
        </authorList>
    </citation>
    <scope>NUCLEOTIDE SEQUENCE</scope>
    <source>
        <strain evidence="3">UWPOB_OBS1</strain>
    </source>
</reference>
<dbReference type="EMBL" id="JAFLCK010000015">
    <property type="protein sequence ID" value="MBN8660947.1"/>
    <property type="molecule type" value="Genomic_DNA"/>
</dbReference>
<proteinExistence type="predicted"/>
<keyword evidence="1" id="KW-0472">Membrane</keyword>
<evidence type="ECO:0000313" key="3">
    <source>
        <dbReference type="EMBL" id="MBN8660947.1"/>
    </source>
</evidence>
<dbReference type="Gene3D" id="3.40.50.1820">
    <property type="entry name" value="alpha/beta hydrolase"/>
    <property type="match status" value="1"/>
</dbReference>
<dbReference type="PANTHER" id="PTHR12277">
    <property type="entry name" value="ALPHA/BETA HYDROLASE DOMAIN-CONTAINING PROTEIN"/>
    <property type="match status" value="1"/>
</dbReference>
<evidence type="ECO:0000259" key="2">
    <source>
        <dbReference type="Pfam" id="PF12146"/>
    </source>
</evidence>
<dbReference type="InterPro" id="IPR029058">
    <property type="entry name" value="AB_hydrolase_fold"/>
</dbReference>
<feature type="domain" description="Serine aminopeptidase S33" evidence="2">
    <location>
        <begin position="79"/>
        <end position="194"/>
    </location>
</feature>
<keyword evidence="1" id="KW-0812">Transmembrane</keyword>
<accession>A0A8J7PMY1</accession>
<dbReference type="InterPro" id="IPR022742">
    <property type="entry name" value="Hydrolase_4"/>
</dbReference>
<evidence type="ECO:0000256" key="1">
    <source>
        <dbReference type="SAM" id="Phobius"/>
    </source>
</evidence>